<accession>A0A062VKY6</accession>
<organism evidence="2 3">
    <name type="scientific">Hyphomonas polymorpha PS728</name>
    <dbReference type="NCBI Taxonomy" id="1280954"/>
    <lineage>
        <taxon>Bacteria</taxon>
        <taxon>Pseudomonadati</taxon>
        <taxon>Pseudomonadota</taxon>
        <taxon>Alphaproteobacteria</taxon>
        <taxon>Hyphomonadales</taxon>
        <taxon>Hyphomonadaceae</taxon>
        <taxon>Hyphomonas</taxon>
    </lineage>
</organism>
<dbReference type="STRING" id="1280954.HPO_02882"/>
<keyword evidence="2" id="KW-0687">Ribonucleoprotein</keyword>
<comment type="caution">
    <text evidence="2">The sequence shown here is derived from an EMBL/GenBank/DDBJ whole genome shotgun (WGS) entry which is preliminary data.</text>
</comment>
<evidence type="ECO:0000313" key="2">
    <source>
        <dbReference type="EMBL" id="KDA00324.1"/>
    </source>
</evidence>
<dbReference type="AlphaFoldDB" id="A0A062VKY6"/>
<evidence type="ECO:0000256" key="1">
    <source>
        <dbReference type="SAM" id="MobiDB-lite"/>
    </source>
</evidence>
<name>A0A062VKY6_9PROT</name>
<proteinExistence type="predicted"/>
<dbReference type="AntiFam" id="ANF00182">
    <property type="entry name" value="Shadow ORF (opposite rplL)"/>
</dbReference>
<evidence type="ECO:0000313" key="3">
    <source>
        <dbReference type="Proteomes" id="UP000027100"/>
    </source>
</evidence>
<sequence length="110" mass="11163">MTVFGAPSTRSLASFRPRAGTTSRTSLMTSIFFAPASVSTTSNSVFSSTAAAGAAPPPAAATATGAAAETPHFSSSIFASSAASRTVRAERSSTIFSRFAMVSIPVWFGC</sequence>
<dbReference type="eggNOG" id="ENOG5032X7X">
    <property type="taxonomic scope" value="Bacteria"/>
</dbReference>
<feature type="region of interest" description="Disordered" evidence="1">
    <location>
        <begin position="1"/>
        <end position="21"/>
    </location>
</feature>
<dbReference type="Proteomes" id="UP000027100">
    <property type="component" value="Unassembled WGS sequence"/>
</dbReference>
<keyword evidence="3" id="KW-1185">Reference proteome</keyword>
<protein>
    <submittedName>
        <fullName evidence="2">50S ribosomal protein L7/L12</fullName>
    </submittedName>
</protein>
<dbReference type="EMBL" id="ARYM01000002">
    <property type="protein sequence ID" value="KDA00324.1"/>
    <property type="molecule type" value="Genomic_DNA"/>
</dbReference>
<reference evidence="2 3" key="1">
    <citation type="journal article" date="2014" name="Antonie Van Leeuwenhoek">
        <title>Hyphomonas beringensis sp. nov. and Hyphomonas chukchiensis sp. nov., isolated from surface seawater of the Bering Sea and Chukchi Sea.</title>
        <authorList>
            <person name="Li C."/>
            <person name="Lai Q."/>
            <person name="Li G."/>
            <person name="Dong C."/>
            <person name="Wang J."/>
            <person name="Liao Y."/>
            <person name="Shao Z."/>
        </authorList>
    </citation>
    <scope>NUCLEOTIDE SEQUENCE [LARGE SCALE GENOMIC DNA]</scope>
    <source>
        <strain evidence="2 3">PS728</strain>
    </source>
</reference>
<dbReference type="GO" id="GO:0005840">
    <property type="term" value="C:ribosome"/>
    <property type="evidence" value="ECO:0007669"/>
    <property type="project" value="UniProtKB-KW"/>
</dbReference>
<keyword evidence="2" id="KW-0689">Ribosomal protein</keyword>
<gene>
    <name evidence="2" type="ORF">HPO_02882</name>
</gene>